<dbReference type="VEuPathDB" id="FungiDB:LCOR_11274.1"/>
<dbReference type="InterPro" id="IPR036291">
    <property type="entry name" value="NAD(P)-bd_dom_sf"/>
</dbReference>
<name>A0A068SDY5_9FUNG</name>
<keyword evidence="2" id="KW-0560">Oxidoreductase</keyword>
<organism evidence="3 4">
    <name type="scientific">Lichtheimia corymbifera JMRC:FSU:9682</name>
    <dbReference type="NCBI Taxonomy" id="1263082"/>
    <lineage>
        <taxon>Eukaryota</taxon>
        <taxon>Fungi</taxon>
        <taxon>Fungi incertae sedis</taxon>
        <taxon>Mucoromycota</taxon>
        <taxon>Mucoromycotina</taxon>
        <taxon>Mucoromycetes</taxon>
        <taxon>Mucorales</taxon>
        <taxon>Lichtheimiaceae</taxon>
        <taxon>Lichtheimia</taxon>
    </lineage>
</organism>
<dbReference type="Pfam" id="PF00106">
    <property type="entry name" value="adh_short"/>
    <property type="match status" value="1"/>
</dbReference>
<dbReference type="OrthoDB" id="5840532at2759"/>
<dbReference type="GO" id="GO:0016491">
    <property type="term" value="F:oxidoreductase activity"/>
    <property type="evidence" value="ECO:0007669"/>
    <property type="project" value="UniProtKB-KW"/>
</dbReference>
<comment type="similarity">
    <text evidence="1">Belongs to the short-chain dehydrogenases/reductases (SDR) family.</text>
</comment>
<evidence type="ECO:0000256" key="1">
    <source>
        <dbReference type="ARBA" id="ARBA00006484"/>
    </source>
</evidence>
<evidence type="ECO:0008006" key="5">
    <source>
        <dbReference type="Google" id="ProtNLM"/>
    </source>
</evidence>
<sequence length="133" mass="14091">MTKSLDGKVAVLTGASRNIGKAVAVELVRLGAKVVIGDVLDAQGEETVRELNDAAGSKVAVYLHVDVTKYDANIALFRLAEEEFGGVDIAFLNAGIGSNANTMFLPLDGKYSSILPYMGLPSMILQMKPMTVC</sequence>
<protein>
    <recommendedName>
        <fullName evidence="5">Short-chain dehydrogenase reductase sdr</fullName>
    </recommendedName>
</protein>
<keyword evidence="4" id="KW-1185">Reference proteome</keyword>
<dbReference type="EMBL" id="CBTN010000094">
    <property type="protein sequence ID" value="CDH60489.1"/>
    <property type="molecule type" value="Genomic_DNA"/>
</dbReference>
<evidence type="ECO:0000313" key="4">
    <source>
        <dbReference type="Proteomes" id="UP000027586"/>
    </source>
</evidence>
<dbReference type="AlphaFoldDB" id="A0A068SDY5"/>
<reference evidence="3" key="1">
    <citation type="submission" date="2013-08" db="EMBL/GenBank/DDBJ databases">
        <title>Gene expansion shapes genome architecture in the human pathogen Lichtheimia corymbifera: an evolutionary genomics analysis in the ancient terrestrial Mucorales (Mucoromycotina).</title>
        <authorList>
            <person name="Schwartze V.U."/>
            <person name="Winter S."/>
            <person name="Shelest E."/>
            <person name="Marcet-Houben M."/>
            <person name="Horn F."/>
            <person name="Wehner S."/>
            <person name="Hoffmann K."/>
            <person name="Riege K."/>
            <person name="Sammeth M."/>
            <person name="Nowrousian M."/>
            <person name="Valiante V."/>
            <person name="Linde J."/>
            <person name="Jacobsen I.D."/>
            <person name="Marz M."/>
            <person name="Brakhage A.A."/>
            <person name="Gabaldon T."/>
            <person name="Bocker S."/>
            <person name="Voigt K."/>
        </authorList>
    </citation>
    <scope>NUCLEOTIDE SEQUENCE [LARGE SCALE GENOMIC DNA]</scope>
    <source>
        <strain evidence="3">FSU 9682</strain>
    </source>
</reference>
<accession>A0A068SDY5</accession>
<gene>
    <name evidence="3" type="ORF">LCOR_11274.1</name>
</gene>
<comment type="caution">
    <text evidence="3">The sequence shown here is derived from an EMBL/GenBank/DDBJ whole genome shotgun (WGS) entry which is preliminary data.</text>
</comment>
<dbReference type="Gene3D" id="3.40.50.720">
    <property type="entry name" value="NAD(P)-binding Rossmann-like Domain"/>
    <property type="match status" value="1"/>
</dbReference>
<evidence type="ECO:0000256" key="2">
    <source>
        <dbReference type="ARBA" id="ARBA00023002"/>
    </source>
</evidence>
<evidence type="ECO:0000313" key="3">
    <source>
        <dbReference type="EMBL" id="CDH60489.1"/>
    </source>
</evidence>
<dbReference type="PRINTS" id="PR00081">
    <property type="entry name" value="GDHRDH"/>
</dbReference>
<dbReference type="PANTHER" id="PTHR43180:SF66">
    <property type="entry name" value="SHORT-CHAIN DEHYDROGENASE_REDUCTASE FAMILY PROTEIN"/>
    <property type="match status" value="1"/>
</dbReference>
<dbReference type="Proteomes" id="UP000027586">
    <property type="component" value="Unassembled WGS sequence"/>
</dbReference>
<dbReference type="PANTHER" id="PTHR43180">
    <property type="entry name" value="3-OXOACYL-(ACYL-CARRIER-PROTEIN) REDUCTASE (AFU_ORTHOLOGUE AFUA_6G11210)"/>
    <property type="match status" value="1"/>
</dbReference>
<proteinExistence type="inferred from homology"/>
<dbReference type="SUPFAM" id="SSF51735">
    <property type="entry name" value="NAD(P)-binding Rossmann-fold domains"/>
    <property type="match status" value="1"/>
</dbReference>
<dbReference type="InterPro" id="IPR002347">
    <property type="entry name" value="SDR_fam"/>
</dbReference>
<dbReference type="STRING" id="1263082.A0A068SDY5"/>